<comment type="caution">
    <text evidence="1">The sequence shown here is derived from an EMBL/GenBank/DDBJ whole genome shotgun (WGS) entry which is preliminary data.</text>
</comment>
<keyword evidence="2" id="KW-1185">Reference proteome</keyword>
<proteinExistence type="predicted"/>
<accession>A0A9X1SGU8</accession>
<protein>
    <submittedName>
        <fullName evidence="1">Uncharacterized protein</fullName>
    </submittedName>
</protein>
<name>A0A9X1SGU8_9MICC</name>
<reference evidence="1" key="1">
    <citation type="submission" date="2021-10" db="EMBL/GenBank/DDBJ databases">
        <title>Novel species in genus Arthrobacter.</title>
        <authorList>
            <person name="Liu Y."/>
        </authorList>
    </citation>
    <scope>NUCLEOTIDE SEQUENCE</scope>
    <source>
        <strain evidence="1">Zg-Y453</strain>
    </source>
</reference>
<evidence type="ECO:0000313" key="2">
    <source>
        <dbReference type="Proteomes" id="UP001139158"/>
    </source>
</evidence>
<evidence type="ECO:0000313" key="1">
    <source>
        <dbReference type="EMBL" id="MCC3299744.1"/>
    </source>
</evidence>
<dbReference type="RefSeq" id="WP_227897730.1">
    <property type="nucleotide sequence ID" value="NZ_CP099467.1"/>
</dbReference>
<dbReference type="AlphaFoldDB" id="A0A9X1SGU8"/>
<sequence>MQNTWNFRLRGSIEISWTETPLFLKWILPGTHTISDNYVPEEMSAKEALAAWINTIGPMETVPIGWVVSGPGLFEDAPFCPEDPEDPRSENFLSFYTWPVHAETGEPLNFLHLPVHDELWEIGKERGKSGFVQAALGWKPSPLQQTMDLKVLFMNAGLGTRVR</sequence>
<gene>
    <name evidence="1" type="ORF">LJ757_18455</name>
</gene>
<organism evidence="1 2">
    <name type="scientific">Arthrobacter caoxuetaonis</name>
    <dbReference type="NCBI Taxonomy" id="2886935"/>
    <lineage>
        <taxon>Bacteria</taxon>
        <taxon>Bacillati</taxon>
        <taxon>Actinomycetota</taxon>
        <taxon>Actinomycetes</taxon>
        <taxon>Micrococcales</taxon>
        <taxon>Micrococcaceae</taxon>
        <taxon>Arthrobacter</taxon>
    </lineage>
</organism>
<dbReference type="Proteomes" id="UP001139158">
    <property type="component" value="Unassembled WGS sequence"/>
</dbReference>
<dbReference type="EMBL" id="JAJFZV010000020">
    <property type="protein sequence ID" value="MCC3299744.1"/>
    <property type="molecule type" value="Genomic_DNA"/>
</dbReference>